<dbReference type="EC" id="3.1.4.-" evidence="2"/>
<keyword evidence="5" id="KW-1185">Reference proteome</keyword>
<dbReference type="NCBIfam" id="TIGR00040">
    <property type="entry name" value="yfcE"/>
    <property type="match status" value="1"/>
</dbReference>
<dbReference type="Pfam" id="PF12850">
    <property type="entry name" value="Metallophos_2"/>
    <property type="match status" value="1"/>
</dbReference>
<dbReference type="AlphaFoldDB" id="A0A369QDW4"/>
<evidence type="ECO:0000256" key="1">
    <source>
        <dbReference type="ARBA" id="ARBA00008950"/>
    </source>
</evidence>
<reference evidence="4 5" key="1">
    <citation type="submission" date="2018-04" db="EMBL/GenBank/DDBJ databases">
        <title>Adhaeribacter sp. HMF7616 genome sequencing and assembly.</title>
        <authorList>
            <person name="Kang H."/>
            <person name="Kang J."/>
            <person name="Cha I."/>
            <person name="Kim H."/>
            <person name="Joh K."/>
        </authorList>
    </citation>
    <scope>NUCLEOTIDE SEQUENCE [LARGE SCALE GENOMIC DNA]</scope>
    <source>
        <strain evidence="4 5">HMF7616</strain>
    </source>
</reference>
<comment type="caution">
    <text evidence="4">The sequence shown here is derived from an EMBL/GenBank/DDBJ whole genome shotgun (WGS) entry which is preliminary data.</text>
</comment>
<feature type="domain" description="Calcineurin-like phosphoesterase" evidence="3">
    <location>
        <begin position="7"/>
        <end position="151"/>
    </location>
</feature>
<dbReference type="RefSeq" id="WP_317047587.1">
    <property type="nucleotide sequence ID" value="NZ_QASA01000001.1"/>
</dbReference>
<dbReference type="GO" id="GO:0016787">
    <property type="term" value="F:hydrolase activity"/>
    <property type="evidence" value="ECO:0007669"/>
    <property type="project" value="UniProtKB-UniRule"/>
</dbReference>
<dbReference type="InterPro" id="IPR029052">
    <property type="entry name" value="Metallo-depent_PP-like"/>
</dbReference>
<dbReference type="SUPFAM" id="SSF56300">
    <property type="entry name" value="Metallo-dependent phosphatases"/>
    <property type="match status" value="1"/>
</dbReference>
<comment type="similarity">
    <text evidence="1 2">Belongs to the metallophosphoesterase superfamily. YfcE family.</text>
</comment>
<accession>A0A369QDW4</accession>
<proteinExistence type="inferred from homology"/>
<evidence type="ECO:0000313" key="5">
    <source>
        <dbReference type="Proteomes" id="UP000253919"/>
    </source>
</evidence>
<comment type="cofactor">
    <cofactor evidence="2">
        <name>a divalent metal cation</name>
        <dbReference type="ChEBI" id="CHEBI:60240"/>
    </cofactor>
</comment>
<dbReference type="GO" id="GO:0046872">
    <property type="term" value="F:metal ion binding"/>
    <property type="evidence" value="ECO:0007669"/>
    <property type="project" value="UniProtKB-KW"/>
</dbReference>
<evidence type="ECO:0000256" key="2">
    <source>
        <dbReference type="RuleBase" id="RU362039"/>
    </source>
</evidence>
<evidence type="ECO:0000313" key="4">
    <source>
        <dbReference type="EMBL" id="RDC62602.1"/>
    </source>
</evidence>
<dbReference type="Gene3D" id="3.60.21.10">
    <property type="match status" value="1"/>
</dbReference>
<evidence type="ECO:0000259" key="3">
    <source>
        <dbReference type="Pfam" id="PF12850"/>
    </source>
</evidence>
<name>A0A369QDW4_9BACT</name>
<dbReference type="EMBL" id="QASA01000001">
    <property type="protein sequence ID" value="RDC62602.1"/>
    <property type="molecule type" value="Genomic_DNA"/>
</dbReference>
<keyword evidence="2" id="KW-0479">Metal-binding</keyword>
<organism evidence="4 5">
    <name type="scientific">Adhaeribacter pallidiroseus</name>
    <dbReference type="NCBI Taxonomy" id="2072847"/>
    <lineage>
        <taxon>Bacteria</taxon>
        <taxon>Pseudomonadati</taxon>
        <taxon>Bacteroidota</taxon>
        <taxon>Cytophagia</taxon>
        <taxon>Cytophagales</taxon>
        <taxon>Hymenobacteraceae</taxon>
        <taxon>Adhaeribacter</taxon>
    </lineage>
</organism>
<dbReference type="InterPro" id="IPR000979">
    <property type="entry name" value="Phosphodiesterase_MJ0936/Vps29"/>
</dbReference>
<dbReference type="Proteomes" id="UP000253919">
    <property type="component" value="Unassembled WGS sequence"/>
</dbReference>
<sequence>MQPATIKIGLISDTHGYLDDQIIQHLSTCDEIWHAGDFGTLQVSDSLAAVKPLRGVYGNIDDAAIRTIHPKNQRFVCAGLDVYITHIGGYPGKYQPDVRKAIQLNPPQLFICGHSHILKIMPDKSNGLLHINPGAAGRHGFHKVRTLVTFIIAEGRITELKVIELGKRA</sequence>
<gene>
    <name evidence="4" type="ORF">AHMF7616_01196</name>
</gene>
<dbReference type="InterPro" id="IPR024654">
    <property type="entry name" value="Calcineurin-like_PHP_lpxH"/>
</dbReference>
<protein>
    <recommendedName>
        <fullName evidence="2">Phosphoesterase</fullName>
        <ecNumber evidence="2">3.1.4.-</ecNumber>
    </recommendedName>
</protein>